<dbReference type="OrthoDB" id="9803970at2"/>
<dbReference type="Pfam" id="PF00989">
    <property type="entry name" value="PAS"/>
    <property type="match status" value="1"/>
</dbReference>
<dbReference type="KEGG" id="aoe:Clos_0416"/>
<dbReference type="SUPFAM" id="SSF55785">
    <property type="entry name" value="PYP-like sensor domain (PAS domain)"/>
    <property type="match status" value="1"/>
</dbReference>
<dbReference type="STRING" id="350688.Clos_0416"/>
<dbReference type="eggNOG" id="COG3829">
    <property type="taxonomic scope" value="Bacteria"/>
</dbReference>
<dbReference type="Pfam" id="PF02954">
    <property type="entry name" value="HTH_8"/>
    <property type="match status" value="1"/>
</dbReference>
<dbReference type="Gene3D" id="3.40.50.300">
    <property type="entry name" value="P-loop containing nucleotide triphosphate hydrolases"/>
    <property type="match status" value="1"/>
</dbReference>
<evidence type="ECO:0000259" key="7">
    <source>
        <dbReference type="PROSITE" id="PS50112"/>
    </source>
</evidence>
<dbReference type="SUPFAM" id="SSF46689">
    <property type="entry name" value="Homeodomain-like"/>
    <property type="match status" value="1"/>
</dbReference>
<dbReference type="InterPro" id="IPR009057">
    <property type="entry name" value="Homeodomain-like_sf"/>
</dbReference>
<keyword evidence="5" id="KW-0804">Transcription</keyword>
<gene>
    <name evidence="8" type="ordered locus">Clos_0416</name>
</gene>
<dbReference type="NCBIfam" id="TIGR00229">
    <property type="entry name" value="sensory_box"/>
    <property type="match status" value="1"/>
</dbReference>
<dbReference type="SUPFAM" id="SSF52540">
    <property type="entry name" value="P-loop containing nucleoside triphosphate hydrolases"/>
    <property type="match status" value="1"/>
</dbReference>
<dbReference type="EMBL" id="CP000853">
    <property type="protein sequence ID" value="ABW17978.1"/>
    <property type="molecule type" value="Genomic_DNA"/>
</dbReference>
<dbReference type="PROSITE" id="PS00688">
    <property type="entry name" value="SIGMA54_INTERACT_3"/>
    <property type="match status" value="1"/>
</dbReference>
<dbReference type="Pfam" id="PF25601">
    <property type="entry name" value="AAA_lid_14"/>
    <property type="match status" value="1"/>
</dbReference>
<dbReference type="Gene3D" id="3.30.450.20">
    <property type="entry name" value="PAS domain"/>
    <property type="match status" value="1"/>
</dbReference>
<dbReference type="InterPro" id="IPR025944">
    <property type="entry name" value="Sigma_54_int_dom_CS"/>
</dbReference>
<dbReference type="InterPro" id="IPR058031">
    <property type="entry name" value="AAA_lid_NorR"/>
</dbReference>
<dbReference type="InterPro" id="IPR000014">
    <property type="entry name" value="PAS"/>
</dbReference>
<dbReference type="PANTHER" id="PTHR32071:SF74">
    <property type="entry name" value="TRANSCRIPTIONAL ACTIVATOR ROCR"/>
    <property type="match status" value="1"/>
</dbReference>
<dbReference type="PROSITE" id="PS50045">
    <property type="entry name" value="SIGMA54_INTERACT_4"/>
    <property type="match status" value="1"/>
</dbReference>
<feature type="domain" description="Sigma-54 factor interaction" evidence="6">
    <location>
        <begin position="157"/>
        <end position="385"/>
    </location>
</feature>
<dbReference type="CDD" id="cd00130">
    <property type="entry name" value="PAS"/>
    <property type="match status" value="1"/>
</dbReference>
<dbReference type="PROSITE" id="PS00675">
    <property type="entry name" value="SIGMA54_INTERACT_1"/>
    <property type="match status" value="1"/>
</dbReference>
<dbReference type="PANTHER" id="PTHR32071">
    <property type="entry name" value="TRANSCRIPTIONAL REGULATORY PROTEIN"/>
    <property type="match status" value="1"/>
</dbReference>
<evidence type="ECO:0000259" key="6">
    <source>
        <dbReference type="PROSITE" id="PS50045"/>
    </source>
</evidence>
<organism evidence="8 9">
    <name type="scientific">Alkaliphilus oremlandii (strain OhILAs)</name>
    <name type="common">Clostridium oremlandii (strain OhILAs)</name>
    <dbReference type="NCBI Taxonomy" id="350688"/>
    <lineage>
        <taxon>Bacteria</taxon>
        <taxon>Bacillati</taxon>
        <taxon>Bacillota</taxon>
        <taxon>Clostridia</taxon>
        <taxon>Peptostreptococcales</taxon>
        <taxon>Natronincolaceae</taxon>
        <taxon>Alkaliphilus</taxon>
    </lineage>
</organism>
<dbReference type="Gene3D" id="1.10.8.60">
    <property type="match status" value="1"/>
</dbReference>
<dbReference type="PROSITE" id="PS00676">
    <property type="entry name" value="SIGMA54_INTERACT_2"/>
    <property type="match status" value="1"/>
</dbReference>
<keyword evidence="4" id="KW-0238">DNA-binding</keyword>
<dbReference type="HOGENOM" id="CLU_000445_8_1_9"/>
<dbReference type="Gene3D" id="1.10.10.60">
    <property type="entry name" value="Homeodomain-like"/>
    <property type="match status" value="1"/>
</dbReference>
<dbReference type="InterPro" id="IPR002078">
    <property type="entry name" value="Sigma_54_int"/>
</dbReference>
<protein>
    <submittedName>
        <fullName evidence="8">PAS modulated sigma54 specific transcriptional regulator, Fis family</fullName>
    </submittedName>
</protein>
<dbReference type="SMART" id="SM00091">
    <property type="entry name" value="PAS"/>
    <property type="match status" value="1"/>
</dbReference>
<dbReference type="GO" id="GO:0043565">
    <property type="term" value="F:sequence-specific DNA binding"/>
    <property type="evidence" value="ECO:0007669"/>
    <property type="project" value="InterPro"/>
</dbReference>
<dbReference type="SMART" id="SM00382">
    <property type="entry name" value="AAA"/>
    <property type="match status" value="1"/>
</dbReference>
<dbReference type="AlphaFoldDB" id="A8MLR1"/>
<dbReference type="Proteomes" id="UP000000269">
    <property type="component" value="Chromosome"/>
</dbReference>
<feature type="domain" description="PAS" evidence="7">
    <location>
        <begin position="6"/>
        <end position="54"/>
    </location>
</feature>
<dbReference type="InterPro" id="IPR003593">
    <property type="entry name" value="AAA+_ATPase"/>
</dbReference>
<keyword evidence="3" id="KW-0805">Transcription regulation</keyword>
<sequence length="470" mass="53105">MKDLFTKKQFEKILNHVGEGVQLIDAQGRIVFCNAVAAQLDNIQREEAIGKYILDIYPSLTEETSTIMRAIRTKEPVLNVQQSFINYKGHKITTVNSSIPILDGDRILGALEVSRDITQVKALSEKLLDLQEKLYANTKSVKNARENSLAKYTVKDLIGSSDIMVKLKNRILKAGETGSPVMVFGETGTGKELVAQSVHNASKRREQPFIAQNCAAIPASLLESILFGTVKGSFTGAEDRIGLFELANGGTLFLDEINSMPLELQAKLLRVLQEGYIRRVGDVRTKHVDVRIITAMNMDPVEAVQTERLRKDLFYRLNVVSIKVPDLSERKGDIKDLVQFFIQKFNYMLHKQALGVTDEVMKIFMLYDWPGNVRELEHVIEGAMNVMEGRFITAEDISYQLQGIDLREKEDCNTENLDSKGLDLKSKLEKMEERYIRDALEDCHGNITVAAKILGIPRQTLQYKKMKYDL</sequence>
<evidence type="ECO:0000313" key="9">
    <source>
        <dbReference type="Proteomes" id="UP000000269"/>
    </source>
</evidence>
<dbReference type="InterPro" id="IPR035965">
    <property type="entry name" value="PAS-like_dom_sf"/>
</dbReference>
<dbReference type="Pfam" id="PF00158">
    <property type="entry name" value="Sigma54_activat"/>
    <property type="match status" value="1"/>
</dbReference>
<keyword evidence="1" id="KW-0547">Nucleotide-binding</keyword>
<dbReference type="InterPro" id="IPR025662">
    <property type="entry name" value="Sigma_54_int_dom_ATP-bd_1"/>
</dbReference>
<evidence type="ECO:0000256" key="2">
    <source>
        <dbReference type="ARBA" id="ARBA00022840"/>
    </source>
</evidence>
<evidence type="ECO:0000256" key="4">
    <source>
        <dbReference type="ARBA" id="ARBA00023125"/>
    </source>
</evidence>
<keyword evidence="2" id="KW-0067">ATP-binding</keyword>
<accession>A8MLR1</accession>
<dbReference type="FunFam" id="3.40.50.300:FF:000006">
    <property type="entry name" value="DNA-binding transcriptional regulator NtrC"/>
    <property type="match status" value="1"/>
</dbReference>
<dbReference type="GO" id="GO:0005524">
    <property type="term" value="F:ATP binding"/>
    <property type="evidence" value="ECO:0007669"/>
    <property type="project" value="UniProtKB-KW"/>
</dbReference>
<dbReference type="InterPro" id="IPR013767">
    <property type="entry name" value="PAS_fold"/>
</dbReference>
<dbReference type="PROSITE" id="PS50112">
    <property type="entry name" value="PAS"/>
    <property type="match status" value="1"/>
</dbReference>
<evidence type="ECO:0000313" key="8">
    <source>
        <dbReference type="EMBL" id="ABW17978.1"/>
    </source>
</evidence>
<dbReference type="GO" id="GO:0006355">
    <property type="term" value="P:regulation of DNA-templated transcription"/>
    <property type="evidence" value="ECO:0007669"/>
    <property type="project" value="InterPro"/>
</dbReference>
<evidence type="ECO:0000256" key="1">
    <source>
        <dbReference type="ARBA" id="ARBA00022741"/>
    </source>
</evidence>
<name>A8MLR1_ALKOO</name>
<dbReference type="PRINTS" id="PR01590">
    <property type="entry name" value="HTHFIS"/>
</dbReference>
<dbReference type="InterPro" id="IPR002197">
    <property type="entry name" value="HTH_Fis"/>
</dbReference>
<dbReference type="RefSeq" id="WP_012158293.1">
    <property type="nucleotide sequence ID" value="NC_009922.1"/>
</dbReference>
<proteinExistence type="predicted"/>
<evidence type="ECO:0000256" key="3">
    <source>
        <dbReference type="ARBA" id="ARBA00023015"/>
    </source>
</evidence>
<dbReference type="CDD" id="cd00009">
    <property type="entry name" value="AAA"/>
    <property type="match status" value="1"/>
</dbReference>
<reference evidence="9" key="1">
    <citation type="submission" date="2007-10" db="EMBL/GenBank/DDBJ databases">
        <title>Complete genome of Alkaliphilus oremlandii OhILAs.</title>
        <authorList>
            <person name="Copeland A."/>
            <person name="Lucas S."/>
            <person name="Lapidus A."/>
            <person name="Barry K."/>
            <person name="Detter J.C."/>
            <person name="Glavina del Rio T."/>
            <person name="Hammon N."/>
            <person name="Israni S."/>
            <person name="Dalin E."/>
            <person name="Tice H."/>
            <person name="Pitluck S."/>
            <person name="Chain P."/>
            <person name="Malfatti S."/>
            <person name="Shin M."/>
            <person name="Vergez L."/>
            <person name="Schmutz J."/>
            <person name="Larimer F."/>
            <person name="Land M."/>
            <person name="Hauser L."/>
            <person name="Kyrpides N."/>
            <person name="Mikhailova N."/>
            <person name="Stolz J.F."/>
            <person name="Dawson A."/>
            <person name="Fisher E."/>
            <person name="Crable B."/>
            <person name="Perera E."/>
            <person name="Lisak J."/>
            <person name="Ranganathan M."/>
            <person name="Basu P."/>
            <person name="Richardson P."/>
        </authorList>
    </citation>
    <scope>NUCLEOTIDE SEQUENCE [LARGE SCALE GENOMIC DNA]</scope>
    <source>
        <strain evidence="9">OhILAs</strain>
    </source>
</reference>
<dbReference type="InterPro" id="IPR027417">
    <property type="entry name" value="P-loop_NTPase"/>
</dbReference>
<keyword evidence="9" id="KW-1185">Reference proteome</keyword>
<evidence type="ECO:0000256" key="5">
    <source>
        <dbReference type="ARBA" id="ARBA00023163"/>
    </source>
</evidence>
<dbReference type="InterPro" id="IPR025943">
    <property type="entry name" value="Sigma_54_int_dom_ATP-bd_2"/>
</dbReference>